<dbReference type="SUPFAM" id="SSF53474">
    <property type="entry name" value="alpha/beta-Hydrolases"/>
    <property type="match status" value="1"/>
</dbReference>
<comment type="caution">
    <text evidence="3">The sequence shown here is derived from an EMBL/GenBank/DDBJ whole genome shotgun (WGS) entry which is preliminary data.</text>
</comment>
<feature type="signal peptide" evidence="1">
    <location>
        <begin position="1"/>
        <end position="22"/>
    </location>
</feature>
<reference evidence="3 4" key="1">
    <citation type="journal article" date="2024" name="IMA Fungus">
        <title>Apiospora arundinis, a panoply of carbohydrate-active enzymes and secondary metabolites.</title>
        <authorList>
            <person name="Sorensen T."/>
            <person name="Petersen C."/>
            <person name="Muurmann A.T."/>
            <person name="Christiansen J.V."/>
            <person name="Brundto M.L."/>
            <person name="Overgaard C.K."/>
            <person name="Boysen A.T."/>
            <person name="Wollenberg R.D."/>
            <person name="Larsen T.O."/>
            <person name="Sorensen J.L."/>
            <person name="Nielsen K.L."/>
            <person name="Sondergaard T.E."/>
        </authorList>
    </citation>
    <scope>NUCLEOTIDE SEQUENCE [LARGE SCALE GENOMIC DNA]</scope>
    <source>
        <strain evidence="3 4">AAU 773</strain>
    </source>
</reference>
<accession>A0ABR2HLY2</accession>
<protein>
    <submittedName>
        <fullName evidence="3">Secretory lipase</fullName>
    </submittedName>
</protein>
<dbReference type="PANTHER" id="PTHR34853:SF1">
    <property type="entry name" value="LIPASE 5"/>
    <property type="match status" value="1"/>
</dbReference>
<dbReference type="Gene3D" id="3.40.50.1820">
    <property type="entry name" value="alpha/beta hydrolase"/>
    <property type="match status" value="2"/>
</dbReference>
<evidence type="ECO:0000313" key="4">
    <source>
        <dbReference type="Proteomes" id="UP001390339"/>
    </source>
</evidence>
<feature type="domain" description="AB hydrolase-1" evidence="2">
    <location>
        <begin position="178"/>
        <end position="462"/>
    </location>
</feature>
<dbReference type="InterPro" id="IPR005152">
    <property type="entry name" value="Lipase_secreted"/>
</dbReference>
<dbReference type="Proteomes" id="UP001390339">
    <property type="component" value="Unassembled WGS sequence"/>
</dbReference>
<keyword evidence="1" id="KW-0732">Signal</keyword>
<name>A0ABR2HLY2_9PEZI</name>
<dbReference type="InterPro" id="IPR029058">
    <property type="entry name" value="AB_hydrolase_fold"/>
</dbReference>
<sequence length="526" mass="56394">MGYISKAITACLYLGLASSASAQTPPAAEQSTGFNSSFSLTPEQIAAAKLSAPEAASINHVLHFDRSQLASGGPHEDDFYTLPVLTNTTGPLQPGTLLKTQAFTDPAPFAIPPNTALSRILYTTQTHNGTVVPASAFILWPFTPRSVVELNRIKRKGDEGTRTSYQTEEKVTKAPVVLWSHGTSGFFASAAPSSHRALWYGDAAPFTLALAGYAVVASDYAGLGISKTWGSDHGNTSDGNISHQYLMSRVSARDGLYALRAARTAFADKLDDRFVAMGHSQGGGVAWGVADVLAERDPQEEFRDLAQGYRGTVAGSPTTDVFSGPPSFIAPFVGLGLASVFPSFRLADWFTPAGAARVELFRALEGGIGVAQHLFMGDGTNNVQLLKDGWNETWYVEAYGNLANAGRRPFRGPMLVVQGTEDVYVSYDVTNATVAATCDTYPESVMEFLVVDGAGHAPSLDATRQIWLDWIQARFEGKPPVGTKERGCKRTELSSFLPVGQYLKVGNSFPQWAGAPQYNYQVPLGL</sequence>
<dbReference type="PANTHER" id="PTHR34853">
    <property type="match status" value="1"/>
</dbReference>
<keyword evidence="4" id="KW-1185">Reference proteome</keyword>
<dbReference type="InterPro" id="IPR000073">
    <property type="entry name" value="AB_hydrolase_1"/>
</dbReference>
<dbReference type="Pfam" id="PF12697">
    <property type="entry name" value="Abhydrolase_6"/>
    <property type="match status" value="1"/>
</dbReference>
<evidence type="ECO:0000256" key="1">
    <source>
        <dbReference type="SAM" id="SignalP"/>
    </source>
</evidence>
<evidence type="ECO:0000259" key="2">
    <source>
        <dbReference type="Pfam" id="PF12697"/>
    </source>
</evidence>
<organism evidence="3 4">
    <name type="scientific">Apiospora arundinis</name>
    <dbReference type="NCBI Taxonomy" id="335852"/>
    <lineage>
        <taxon>Eukaryota</taxon>
        <taxon>Fungi</taxon>
        <taxon>Dikarya</taxon>
        <taxon>Ascomycota</taxon>
        <taxon>Pezizomycotina</taxon>
        <taxon>Sordariomycetes</taxon>
        <taxon>Xylariomycetidae</taxon>
        <taxon>Amphisphaeriales</taxon>
        <taxon>Apiosporaceae</taxon>
        <taxon>Apiospora</taxon>
    </lineage>
</organism>
<feature type="chain" id="PRO_5046420490" evidence="1">
    <location>
        <begin position="23"/>
        <end position="526"/>
    </location>
</feature>
<evidence type="ECO:0000313" key="3">
    <source>
        <dbReference type="EMBL" id="KAK8848747.1"/>
    </source>
</evidence>
<gene>
    <name evidence="3" type="ORF">PGQ11_015227</name>
</gene>
<proteinExistence type="predicted"/>
<dbReference type="EMBL" id="JAPCWZ010000010">
    <property type="protein sequence ID" value="KAK8848747.1"/>
    <property type="molecule type" value="Genomic_DNA"/>
</dbReference>